<dbReference type="AlphaFoldDB" id="A0A930V325"/>
<reference evidence="3" key="1">
    <citation type="submission" date="2020-11" db="EMBL/GenBank/DDBJ databases">
        <title>Nocardioides sp. CBS4Y-1, whole genome shotgun sequence.</title>
        <authorList>
            <person name="Tuo L."/>
        </authorList>
    </citation>
    <scope>NUCLEOTIDE SEQUENCE</scope>
    <source>
        <strain evidence="3">CBS4Y-1</strain>
    </source>
</reference>
<evidence type="ECO:0000313" key="3">
    <source>
        <dbReference type="EMBL" id="MBF4162840.1"/>
    </source>
</evidence>
<gene>
    <name evidence="3" type="ORF">ISG29_14175</name>
</gene>
<feature type="active site" description="Tele-phosphohistidine intermediate" evidence="1">
    <location>
        <position position="29"/>
    </location>
</feature>
<feature type="active site" description="Proton donor/acceptor" evidence="1">
    <location>
        <position position="108"/>
    </location>
</feature>
<dbReference type="PANTHER" id="PTHR48100">
    <property type="entry name" value="BROAD-SPECIFICITY PHOSPHATASE YOR283W-RELATED"/>
    <property type="match status" value="1"/>
</dbReference>
<sequence>MTSAAFEAGGARRGWSASNVHATLVLVRHGVTAHTLEKRFSGGLGGADLPLTDDGREQARRAGRWVATHLPETGAVVASPLRRTAQTAEHVAPRLEVGAVETDPGFAEMEFGAWEGLTFAEVAERDPEALAAWRASSDVAPPGGESFASARARVLAARDHLLARRDGGTTAVVTHVTPIKLLVADALGAPLEALYRMELSPASITVIGYDARGGASLRLFNHVPV</sequence>
<evidence type="ECO:0000256" key="2">
    <source>
        <dbReference type="PIRSR" id="PIRSR613078-2"/>
    </source>
</evidence>
<dbReference type="SMART" id="SM00855">
    <property type="entry name" value="PGAM"/>
    <property type="match status" value="1"/>
</dbReference>
<dbReference type="Gene3D" id="3.40.50.1240">
    <property type="entry name" value="Phosphoglycerate mutase-like"/>
    <property type="match status" value="1"/>
</dbReference>
<comment type="caution">
    <text evidence="3">The sequence shown here is derived from an EMBL/GenBank/DDBJ whole genome shotgun (WGS) entry which is preliminary data.</text>
</comment>
<proteinExistence type="predicted"/>
<dbReference type="CDD" id="cd07067">
    <property type="entry name" value="HP_PGM_like"/>
    <property type="match status" value="1"/>
</dbReference>
<dbReference type="PANTHER" id="PTHR48100:SF62">
    <property type="entry name" value="GLUCOSYL-3-PHOSPHOGLYCERATE PHOSPHATASE"/>
    <property type="match status" value="1"/>
</dbReference>
<name>A0A930V325_9ACTN</name>
<dbReference type="InterPro" id="IPR013078">
    <property type="entry name" value="His_Pase_superF_clade-1"/>
</dbReference>
<dbReference type="GO" id="GO:0005737">
    <property type="term" value="C:cytoplasm"/>
    <property type="evidence" value="ECO:0007669"/>
    <property type="project" value="TreeGrafter"/>
</dbReference>
<feature type="binding site" evidence="2">
    <location>
        <position position="83"/>
    </location>
    <ligand>
        <name>substrate</name>
    </ligand>
</feature>
<keyword evidence="4" id="KW-1185">Reference proteome</keyword>
<organism evidence="3 4">
    <name type="scientific">Nocardioides acrostichi</name>
    <dbReference type="NCBI Taxonomy" id="2784339"/>
    <lineage>
        <taxon>Bacteria</taxon>
        <taxon>Bacillati</taxon>
        <taxon>Actinomycetota</taxon>
        <taxon>Actinomycetes</taxon>
        <taxon>Propionibacteriales</taxon>
        <taxon>Nocardioidaceae</taxon>
        <taxon>Nocardioides</taxon>
    </lineage>
</organism>
<accession>A0A930V325</accession>
<dbReference type="Pfam" id="PF00300">
    <property type="entry name" value="His_Phos_1"/>
    <property type="match status" value="1"/>
</dbReference>
<dbReference type="RefSeq" id="WP_194504099.1">
    <property type="nucleotide sequence ID" value="NZ_JADIVZ010000007.1"/>
</dbReference>
<evidence type="ECO:0000313" key="4">
    <source>
        <dbReference type="Proteomes" id="UP000656804"/>
    </source>
</evidence>
<protein>
    <submittedName>
        <fullName evidence="3">Histidine phosphatase family protein</fullName>
    </submittedName>
</protein>
<dbReference type="GO" id="GO:0016791">
    <property type="term" value="F:phosphatase activity"/>
    <property type="evidence" value="ECO:0007669"/>
    <property type="project" value="TreeGrafter"/>
</dbReference>
<dbReference type="EMBL" id="JADIVZ010000007">
    <property type="protein sequence ID" value="MBF4162840.1"/>
    <property type="molecule type" value="Genomic_DNA"/>
</dbReference>
<dbReference type="InterPro" id="IPR050275">
    <property type="entry name" value="PGM_Phosphatase"/>
</dbReference>
<evidence type="ECO:0000256" key="1">
    <source>
        <dbReference type="PIRSR" id="PIRSR613078-1"/>
    </source>
</evidence>
<dbReference type="InterPro" id="IPR029033">
    <property type="entry name" value="His_PPase_superfam"/>
</dbReference>
<dbReference type="SUPFAM" id="SSF53254">
    <property type="entry name" value="Phosphoglycerate mutase-like"/>
    <property type="match status" value="1"/>
</dbReference>
<dbReference type="Proteomes" id="UP000656804">
    <property type="component" value="Unassembled WGS sequence"/>
</dbReference>